<dbReference type="AlphaFoldDB" id="A0AAV4ZPZ5"/>
<keyword evidence="4" id="KW-1185">Reference proteome</keyword>
<reference evidence="3" key="1">
    <citation type="journal article" date="2016" name="Front. Microbiol.">
        <title>Genome Sequence of the Piezophilic, Mesophilic Sulfate-Reducing Bacterium Desulfovibrio indicus J2T.</title>
        <authorList>
            <person name="Cao J."/>
            <person name="Maignien L."/>
            <person name="Shao Z."/>
            <person name="Alain K."/>
            <person name="Jebbar M."/>
        </authorList>
    </citation>
    <scope>NUCLEOTIDE SEQUENCE</scope>
    <source>
        <strain evidence="3">DSM 16372</strain>
    </source>
</reference>
<evidence type="ECO:0000313" key="3">
    <source>
        <dbReference type="EMBL" id="GJD90620.1"/>
    </source>
</evidence>
<name>A0AAV4ZPZ5_9HYPH</name>
<reference evidence="3" key="2">
    <citation type="submission" date="2021-08" db="EMBL/GenBank/DDBJ databases">
        <authorList>
            <person name="Tani A."/>
            <person name="Ola A."/>
            <person name="Ogura Y."/>
            <person name="Katsura K."/>
            <person name="Hayashi T."/>
        </authorList>
    </citation>
    <scope>NUCLEOTIDE SEQUENCE</scope>
    <source>
        <strain evidence="3">DSM 16372</strain>
    </source>
</reference>
<feature type="coiled-coil region" evidence="1">
    <location>
        <begin position="157"/>
        <end position="240"/>
    </location>
</feature>
<dbReference type="RefSeq" id="WP_238230740.1">
    <property type="nucleotide sequence ID" value="NZ_BPQO01000020.1"/>
</dbReference>
<protein>
    <recommendedName>
        <fullName evidence="5">TolA protein</fullName>
    </recommendedName>
</protein>
<evidence type="ECO:0000313" key="4">
    <source>
        <dbReference type="Proteomes" id="UP001055247"/>
    </source>
</evidence>
<dbReference type="EMBL" id="BPQO01000020">
    <property type="protein sequence ID" value="GJD90620.1"/>
    <property type="molecule type" value="Genomic_DNA"/>
</dbReference>
<sequence>MSRPWTDDLDAQLRKLLVDDGLTAKQAAAILGRPSGGINVRAKKLGIVRLARQDWDEAAVEHLRELFAARRSAEVMAHEMKRPIGSIRWKLGDLGLKRGRGARTIGLRPAPAPRVKPAAADRAAVRPDAPPTKRLPIGRRDGGTGSEAVRARGRAAHAEATRAADAILAEAKRVEREAKRSACAARAAAAKGAAAEAKRLEREEVARRREAAAAEERLRRERERAEKKRLAEVAKAAKRECEGRELRVARAEAVTEGRGGNVAGGVVRPVAPKRTAKVATRDEALAVRRSASEAIARFLSERGATRVVLDPVDEVVAGLRRKGYAIVRDGDAWLVDGRHRLLGFAELRDFASRRGVEASAFLQAAE</sequence>
<proteinExistence type="predicted"/>
<dbReference type="Proteomes" id="UP001055247">
    <property type="component" value="Unassembled WGS sequence"/>
</dbReference>
<feature type="region of interest" description="Disordered" evidence="2">
    <location>
        <begin position="104"/>
        <end position="146"/>
    </location>
</feature>
<gene>
    <name evidence="3" type="ORF">BHAOGJBA_4162</name>
</gene>
<evidence type="ECO:0000256" key="2">
    <source>
        <dbReference type="SAM" id="MobiDB-lite"/>
    </source>
</evidence>
<evidence type="ECO:0000256" key="1">
    <source>
        <dbReference type="SAM" id="Coils"/>
    </source>
</evidence>
<comment type="caution">
    <text evidence="3">The sequence shown here is derived from an EMBL/GenBank/DDBJ whole genome shotgun (WGS) entry which is preliminary data.</text>
</comment>
<keyword evidence="1" id="KW-0175">Coiled coil</keyword>
<accession>A0AAV4ZPZ5</accession>
<evidence type="ECO:0008006" key="5">
    <source>
        <dbReference type="Google" id="ProtNLM"/>
    </source>
</evidence>
<organism evidence="3 4">
    <name type="scientific">Methylobacterium hispanicum</name>
    <dbReference type="NCBI Taxonomy" id="270350"/>
    <lineage>
        <taxon>Bacteria</taxon>
        <taxon>Pseudomonadati</taxon>
        <taxon>Pseudomonadota</taxon>
        <taxon>Alphaproteobacteria</taxon>
        <taxon>Hyphomicrobiales</taxon>
        <taxon>Methylobacteriaceae</taxon>
        <taxon>Methylobacterium</taxon>
    </lineage>
</organism>
<feature type="compositionally biased region" description="Low complexity" evidence="2">
    <location>
        <begin position="113"/>
        <end position="122"/>
    </location>
</feature>